<dbReference type="PANTHER" id="PTHR11662">
    <property type="entry name" value="SOLUTE CARRIER FAMILY 17"/>
    <property type="match status" value="1"/>
</dbReference>
<accession>A0A9J7BIX6</accession>
<feature type="transmembrane region" description="Helical" evidence="5">
    <location>
        <begin position="76"/>
        <end position="94"/>
    </location>
</feature>
<dbReference type="InterPro" id="IPR050382">
    <property type="entry name" value="MFS_Na/Anion_cotransporter"/>
</dbReference>
<feature type="transmembrane region" description="Helical" evidence="5">
    <location>
        <begin position="106"/>
        <end position="124"/>
    </location>
</feature>
<dbReference type="GO" id="GO:0016020">
    <property type="term" value="C:membrane"/>
    <property type="evidence" value="ECO:0007669"/>
    <property type="project" value="UniProtKB-SubCell"/>
</dbReference>
<dbReference type="KEGG" id="orp:MOP44_20185"/>
<keyword evidence="4 5" id="KW-0472">Membrane</keyword>
<name>A0A9J7BIX6_9BACT</name>
<dbReference type="Gene3D" id="1.20.1250.20">
    <property type="entry name" value="MFS general substrate transporter like domains"/>
    <property type="match status" value="2"/>
</dbReference>
<evidence type="ECO:0000256" key="1">
    <source>
        <dbReference type="ARBA" id="ARBA00004141"/>
    </source>
</evidence>
<dbReference type="PROSITE" id="PS50850">
    <property type="entry name" value="MFS"/>
    <property type="match status" value="1"/>
</dbReference>
<feature type="transmembrane region" description="Helical" evidence="5">
    <location>
        <begin position="289"/>
        <end position="309"/>
    </location>
</feature>
<feature type="transmembrane region" description="Helical" evidence="5">
    <location>
        <begin position="344"/>
        <end position="365"/>
    </location>
</feature>
<dbReference type="InterPro" id="IPR036259">
    <property type="entry name" value="MFS_trans_sf"/>
</dbReference>
<gene>
    <name evidence="7" type="ORF">MOP44_20185</name>
</gene>
<feature type="transmembrane region" description="Helical" evidence="5">
    <location>
        <begin position="377"/>
        <end position="396"/>
    </location>
</feature>
<organism evidence="7 8">
    <name type="scientific">Occallatibacter riparius</name>
    <dbReference type="NCBI Taxonomy" id="1002689"/>
    <lineage>
        <taxon>Bacteria</taxon>
        <taxon>Pseudomonadati</taxon>
        <taxon>Acidobacteriota</taxon>
        <taxon>Terriglobia</taxon>
        <taxon>Terriglobales</taxon>
        <taxon>Acidobacteriaceae</taxon>
        <taxon>Occallatibacter</taxon>
    </lineage>
</organism>
<keyword evidence="8" id="KW-1185">Reference proteome</keyword>
<dbReference type="Proteomes" id="UP001059380">
    <property type="component" value="Chromosome"/>
</dbReference>
<dbReference type="Pfam" id="PF07690">
    <property type="entry name" value="MFS_1"/>
    <property type="match status" value="1"/>
</dbReference>
<keyword evidence="2 5" id="KW-0812">Transmembrane</keyword>
<sequence>MNASEEPIESLAEPPPLRGRWTICAMLFVATTINYVDRQVLSILKPILHGQTIQLQPLFPGWPSFETTINVTDREYGYILAAFQVAYALGVIFAGRFVDRVGCRKGYPIVTGLWSLAAMAHALVRTVMGFGIARFFLGLGESGNFPAAIKATAEWFPPKERSLATGIFNSGAGVGAILAPLAVPWVALHFGWRAAFLITGIFSAIWIVWWSIRYRRPHETMDQSRGHIVIAPPASVVPWWSLLKHRQAWAFMVGKFLTDPVWWFFLFWLPQYFHSRFALDLTHIGPPLVTVYVVSTIGSVYGGWLPRGYMRVGMQLKRARLAAMLTCACCVLPVLTAGSLSSEWIAVALLSLAAAAHQGWSANIFTTASDMFPSEHVGTVVSFGQVAGALGGAIFQPIAGNILQLTHSYVPLFLYSGCAYLVALLLLRTLAPGLKRAQLGTSGLS</sequence>
<reference evidence="7" key="1">
    <citation type="submission" date="2021-04" db="EMBL/GenBank/DDBJ databases">
        <title>Phylogenetic analysis of Acidobacteriaceae.</title>
        <authorList>
            <person name="Qiu L."/>
            <person name="Zhang Q."/>
        </authorList>
    </citation>
    <scope>NUCLEOTIDE SEQUENCE</scope>
    <source>
        <strain evidence="7">DSM 25168</strain>
    </source>
</reference>
<comment type="subcellular location">
    <subcellularLocation>
        <location evidence="1">Membrane</location>
        <topology evidence="1">Multi-pass membrane protein</topology>
    </subcellularLocation>
</comment>
<proteinExistence type="predicted"/>
<evidence type="ECO:0000256" key="5">
    <source>
        <dbReference type="SAM" id="Phobius"/>
    </source>
</evidence>
<protein>
    <submittedName>
        <fullName evidence="7">MFS transporter</fullName>
    </submittedName>
</protein>
<evidence type="ECO:0000313" key="7">
    <source>
        <dbReference type="EMBL" id="UWZ82876.1"/>
    </source>
</evidence>
<dbReference type="PANTHER" id="PTHR11662:SF285">
    <property type="entry name" value="HEXURONATE TRANSPORTER"/>
    <property type="match status" value="1"/>
</dbReference>
<evidence type="ECO:0000259" key="6">
    <source>
        <dbReference type="PROSITE" id="PS50850"/>
    </source>
</evidence>
<dbReference type="CDD" id="cd17319">
    <property type="entry name" value="MFS_ExuT_GudP_like"/>
    <property type="match status" value="1"/>
</dbReference>
<evidence type="ECO:0000256" key="4">
    <source>
        <dbReference type="ARBA" id="ARBA00023136"/>
    </source>
</evidence>
<feature type="transmembrane region" description="Helical" evidence="5">
    <location>
        <begin position="321"/>
        <end position="338"/>
    </location>
</feature>
<evidence type="ECO:0000256" key="3">
    <source>
        <dbReference type="ARBA" id="ARBA00022989"/>
    </source>
</evidence>
<dbReference type="SUPFAM" id="SSF103473">
    <property type="entry name" value="MFS general substrate transporter"/>
    <property type="match status" value="1"/>
</dbReference>
<evidence type="ECO:0000256" key="2">
    <source>
        <dbReference type="ARBA" id="ARBA00022692"/>
    </source>
</evidence>
<feature type="domain" description="Major facilitator superfamily (MFS) profile" evidence="6">
    <location>
        <begin position="23"/>
        <end position="435"/>
    </location>
</feature>
<dbReference type="GO" id="GO:0015134">
    <property type="term" value="F:hexuronate transmembrane transporter activity"/>
    <property type="evidence" value="ECO:0007669"/>
    <property type="project" value="TreeGrafter"/>
</dbReference>
<keyword evidence="3 5" id="KW-1133">Transmembrane helix</keyword>
<evidence type="ECO:0000313" key="8">
    <source>
        <dbReference type="Proteomes" id="UP001059380"/>
    </source>
</evidence>
<feature type="transmembrane region" description="Helical" evidence="5">
    <location>
        <begin position="194"/>
        <end position="212"/>
    </location>
</feature>
<dbReference type="InterPro" id="IPR011701">
    <property type="entry name" value="MFS"/>
</dbReference>
<dbReference type="RefSeq" id="WP_260792201.1">
    <property type="nucleotide sequence ID" value="NZ_CP093313.1"/>
</dbReference>
<dbReference type="AlphaFoldDB" id="A0A9J7BIX6"/>
<feature type="transmembrane region" description="Helical" evidence="5">
    <location>
        <begin position="248"/>
        <end position="269"/>
    </location>
</feature>
<dbReference type="EMBL" id="CP093313">
    <property type="protein sequence ID" value="UWZ82876.1"/>
    <property type="molecule type" value="Genomic_DNA"/>
</dbReference>
<dbReference type="InterPro" id="IPR020846">
    <property type="entry name" value="MFS_dom"/>
</dbReference>
<feature type="transmembrane region" description="Helical" evidence="5">
    <location>
        <begin position="408"/>
        <end position="427"/>
    </location>
</feature>